<dbReference type="RefSeq" id="XP_022578817.1">
    <property type="nucleotide sequence ID" value="XM_022723708.1"/>
</dbReference>
<feature type="compositionally biased region" description="Basic and acidic residues" evidence="1">
    <location>
        <begin position="1"/>
        <end position="11"/>
    </location>
</feature>
<sequence length="192" mass="21922">METTRDQESHTSESTAMTWYNSTSPSEWSEDESEVLYQLDEGALAEIPRRLQDIMREIYQDRAKKLGEMGNGTRVPRPLFHREWWLSTDHRDIWLSRGSDASISHIREQEANYLPESQEDPGTGSVPGLAALARDGALEKPQREARALKRKKPRFYRTTKAISSVSSRLSARVKGSVHRMSKIFPKGFGTKD</sequence>
<dbReference type="GeneID" id="34610173"/>
<dbReference type="EMBL" id="KV878348">
    <property type="protein sequence ID" value="OJJ44307.1"/>
    <property type="molecule type" value="Genomic_DNA"/>
</dbReference>
<dbReference type="OrthoDB" id="4506792at2759"/>
<feature type="region of interest" description="Disordered" evidence="1">
    <location>
        <begin position="114"/>
        <end position="152"/>
    </location>
</feature>
<organism evidence="2 3">
    <name type="scientific">Penicilliopsis zonata CBS 506.65</name>
    <dbReference type="NCBI Taxonomy" id="1073090"/>
    <lineage>
        <taxon>Eukaryota</taxon>
        <taxon>Fungi</taxon>
        <taxon>Dikarya</taxon>
        <taxon>Ascomycota</taxon>
        <taxon>Pezizomycotina</taxon>
        <taxon>Eurotiomycetes</taxon>
        <taxon>Eurotiomycetidae</taxon>
        <taxon>Eurotiales</taxon>
        <taxon>Aspergillaceae</taxon>
        <taxon>Penicilliopsis</taxon>
    </lineage>
</organism>
<feature type="compositionally biased region" description="Polar residues" evidence="1">
    <location>
        <begin position="12"/>
        <end position="27"/>
    </location>
</feature>
<dbReference type="VEuPathDB" id="FungiDB:ASPZODRAFT_135113"/>
<protein>
    <submittedName>
        <fullName evidence="2">Uncharacterized protein</fullName>
    </submittedName>
</protein>
<feature type="compositionally biased region" description="Basic and acidic residues" evidence="1">
    <location>
        <begin position="136"/>
        <end position="147"/>
    </location>
</feature>
<dbReference type="AlphaFoldDB" id="A0A1L9SB10"/>
<feature type="region of interest" description="Disordered" evidence="1">
    <location>
        <begin position="1"/>
        <end position="33"/>
    </location>
</feature>
<evidence type="ECO:0000313" key="3">
    <source>
        <dbReference type="Proteomes" id="UP000184188"/>
    </source>
</evidence>
<gene>
    <name evidence="2" type="ORF">ASPZODRAFT_135113</name>
</gene>
<keyword evidence="3" id="KW-1185">Reference proteome</keyword>
<evidence type="ECO:0000256" key="1">
    <source>
        <dbReference type="SAM" id="MobiDB-lite"/>
    </source>
</evidence>
<evidence type="ECO:0000313" key="2">
    <source>
        <dbReference type="EMBL" id="OJJ44307.1"/>
    </source>
</evidence>
<accession>A0A1L9SB10</accession>
<dbReference type="Proteomes" id="UP000184188">
    <property type="component" value="Unassembled WGS sequence"/>
</dbReference>
<proteinExistence type="predicted"/>
<reference evidence="3" key="1">
    <citation type="journal article" date="2017" name="Genome Biol.">
        <title>Comparative genomics reveals high biological diversity and specific adaptations in the industrially and medically important fungal genus Aspergillus.</title>
        <authorList>
            <person name="de Vries R.P."/>
            <person name="Riley R."/>
            <person name="Wiebenga A."/>
            <person name="Aguilar-Osorio G."/>
            <person name="Amillis S."/>
            <person name="Uchima C.A."/>
            <person name="Anderluh G."/>
            <person name="Asadollahi M."/>
            <person name="Askin M."/>
            <person name="Barry K."/>
            <person name="Battaglia E."/>
            <person name="Bayram O."/>
            <person name="Benocci T."/>
            <person name="Braus-Stromeyer S.A."/>
            <person name="Caldana C."/>
            <person name="Canovas D."/>
            <person name="Cerqueira G.C."/>
            <person name="Chen F."/>
            <person name="Chen W."/>
            <person name="Choi C."/>
            <person name="Clum A."/>
            <person name="Dos Santos R.A."/>
            <person name="Damasio A.R."/>
            <person name="Diallinas G."/>
            <person name="Emri T."/>
            <person name="Fekete E."/>
            <person name="Flipphi M."/>
            <person name="Freyberg S."/>
            <person name="Gallo A."/>
            <person name="Gournas C."/>
            <person name="Habgood R."/>
            <person name="Hainaut M."/>
            <person name="Harispe M.L."/>
            <person name="Henrissat B."/>
            <person name="Hilden K.S."/>
            <person name="Hope R."/>
            <person name="Hossain A."/>
            <person name="Karabika E."/>
            <person name="Karaffa L."/>
            <person name="Karanyi Z."/>
            <person name="Krasevec N."/>
            <person name="Kuo A."/>
            <person name="Kusch H."/>
            <person name="LaButti K."/>
            <person name="Lagendijk E.L."/>
            <person name="Lapidus A."/>
            <person name="Levasseur A."/>
            <person name="Lindquist E."/>
            <person name="Lipzen A."/>
            <person name="Logrieco A.F."/>
            <person name="MacCabe A."/>
            <person name="Maekelae M.R."/>
            <person name="Malavazi I."/>
            <person name="Melin P."/>
            <person name="Meyer V."/>
            <person name="Mielnichuk N."/>
            <person name="Miskei M."/>
            <person name="Molnar A.P."/>
            <person name="Mule G."/>
            <person name="Ngan C.Y."/>
            <person name="Orejas M."/>
            <person name="Orosz E."/>
            <person name="Ouedraogo J.P."/>
            <person name="Overkamp K.M."/>
            <person name="Park H.-S."/>
            <person name="Perrone G."/>
            <person name="Piumi F."/>
            <person name="Punt P.J."/>
            <person name="Ram A.F."/>
            <person name="Ramon A."/>
            <person name="Rauscher S."/>
            <person name="Record E."/>
            <person name="Riano-Pachon D.M."/>
            <person name="Robert V."/>
            <person name="Roehrig J."/>
            <person name="Ruller R."/>
            <person name="Salamov A."/>
            <person name="Salih N.S."/>
            <person name="Samson R.A."/>
            <person name="Sandor E."/>
            <person name="Sanguinetti M."/>
            <person name="Schuetze T."/>
            <person name="Sepcic K."/>
            <person name="Shelest E."/>
            <person name="Sherlock G."/>
            <person name="Sophianopoulou V."/>
            <person name="Squina F.M."/>
            <person name="Sun H."/>
            <person name="Susca A."/>
            <person name="Todd R.B."/>
            <person name="Tsang A."/>
            <person name="Unkles S.E."/>
            <person name="van de Wiele N."/>
            <person name="van Rossen-Uffink D."/>
            <person name="Oliveira J.V."/>
            <person name="Vesth T.C."/>
            <person name="Visser J."/>
            <person name="Yu J.-H."/>
            <person name="Zhou M."/>
            <person name="Andersen M.R."/>
            <person name="Archer D.B."/>
            <person name="Baker S.E."/>
            <person name="Benoit I."/>
            <person name="Brakhage A.A."/>
            <person name="Braus G.H."/>
            <person name="Fischer R."/>
            <person name="Frisvad J.C."/>
            <person name="Goldman G.H."/>
            <person name="Houbraken J."/>
            <person name="Oakley B."/>
            <person name="Pocsi I."/>
            <person name="Scazzocchio C."/>
            <person name="Seiboth B."/>
            <person name="vanKuyk P.A."/>
            <person name="Wortman J."/>
            <person name="Dyer P.S."/>
            <person name="Grigoriev I.V."/>
        </authorList>
    </citation>
    <scope>NUCLEOTIDE SEQUENCE [LARGE SCALE GENOMIC DNA]</scope>
    <source>
        <strain evidence="3">CBS 506.65</strain>
    </source>
</reference>
<name>A0A1L9SB10_9EURO</name>